<dbReference type="Proteomes" id="UP000016986">
    <property type="component" value="Unassembled WGS sequence"/>
</dbReference>
<evidence type="ECO:0000313" key="4">
    <source>
        <dbReference type="Proteomes" id="UP000016986"/>
    </source>
</evidence>
<dbReference type="SUPFAM" id="SSF46785">
    <property type="entry name" value="Winged helix' DNA-binding domain"/>
    <property type="match status" value="1"/>
</dbReference>
<evidence type="ECO:0000256" key="1">
    <source>
        <dbReference type="SAM" id="Phobius"/>
    </source>
</evidence>
<proteinExistence type="predicted"/>
<feature type="transmembrane region" description="Helical" evidence="1">
    <location>
        <begin position="15"/>
        <end position="39"/>
    </location>
</feature>
<reference evidence="3 4" key="1">
    <citation type="submission" date="2013-09" db="EMBL/GenBank/DDBJ databases">
        <title>Whole genome sequencing of Halarchaeum acidiphilum strain MH1-52-1.</title>
        <authorList>
            <person name="Shimane Y."/>
            <person name="Minegishi H."/>
            <person name="Nishi S."/>
            <person name="Echigo A."/>
            <person name="Shuto A."/>
            <person name="Konishi M."/>
            <person name="Ito T."/>
            <person name="Ohkuma M."/>
            <person name="Ohta Y."/>
            <person name="Nagano Y."/>
            <person name="Tsubouchi T."/>
            <person name="Mori K."/>
            <person name="Usui K."/>
            <person name="Kamekura M."/>
            <person name="Usami R."/>
            <person name="Takaki Y."/>
            <person name="Hatada Y."/>
        </authorList>
    </citation>
    <scope>NUCLEOTIDE SEQUENCE [LARGE SCALE GENOMIC DNA]</scope>
    <source>
        <strain evidence="3 4">JCM 16109</strain>
    </source>
</reference>
<name>U3A6A1_9EURY</name>
<feature type="transmembrane region" description="Helical" evidence="1">
    <location>
        <begin position="51"/>
        <end position="73"/>
    </location>
</feature>
<evidence type="ECO:0000313" key="3">
    <source>
        <dbReference type="EMBL" id="GAD53194.1"/>
    </source>
</evidence>
<feature type="domain" description="HVO-A0261-like N-terminal" evidence="2">
    <location>
        <begin position="120"/>
        <end position="170"/>
    </location>
</feature>
<dbReference type="Pfam" id="PF25213">
    <property type="entry name" value="HVO_A0261_N"/>
    <property type="match status" value="1"/>
</dbReference>
<keyword evidence="1" id="KW-0472">Membrane</keyword>
<dbReference type="Gene3D" id="1.10.10.10">
    <property type="entry name" value="Winged helix-like DNA-binding domain superfamily/Winged helix DNA-binding domain"/>
    <property type="match status" value="1"/>
</dbReference>
<dbReference type="EMBL" id="BATA01000052">
    <property type="protein sequence ID" value="GAD53194.1"/>
    <property type="molecule type" value="Genomic_DNA"/>
</dbReference>
<keyword evidence="1" id="KW-0812">Transmembrane</keyword>
<dbReference type="RefSeq" id="WP_020221116.1">
    <property type="nucleotide sequence ID" value="NZ_BANO01000033.1"/>
</dbReference>
<keyword evidence="1" id="KW-1133">Transmembrane helix</keyword>
<sequence length="197" mass="21085">MTPTRTLGWRAVEAVVLAAFAYAVGFGLALAVVVGLLALGVSAAERVGERYGYSVLCRDLALACALLAFAALALSRSTVWFPVVALPVCAWLCLDAIDDARDDAEEARRTDPLGDADLAGELLRAVRAEPRRPDELAADLDLSTARVSRTLDALADAGTVERDDRGRYRVADDVGRPSLIALPARLCDRLVEPLRLL</sequence>
<comment type="caution">
    <text evidence="3">The sequence shown here is derived from an EMBL/GenBank/DDBJ whole genome shotgun (WGS) entry which is preliminary data.</text>
</comment>
<organism evidence="3 4">
    <name type="scientific">Halarchaeum acidiphilum MH1-52-1</name>
    <dbReference type="NCBI Taxonomy" id="1261545"/>
    <lineage>
        <taxon>Archaea</taxon>
        <taxon>Methanobacteriati</taxon>
        <taxon>Methanobacteriota</taxon>
        <taxon>Stenosarchaea group</taxon>
        <taxon>Halobacteria</taxon>
        <taxon>Halobacteriales</taxon>
        <taxon>Halobacteriaceae</taxon>
    </lineage>
</organism>
<dbReference type="InterPro" id="IPR036388">
    <property type="entry name" value="WH-like_DNA-bd_sf"/>
</dbReference>
<keyword evidence="4" id="KW-1185">Reference proteome</keyword>
<dbReference type="OrthoDB" id="270446at2157"/>
<dbReference type="AlphaFoldDB" id="U3A6A1"/>
<gene>
    <name evidence="3" type="ORF">MBEHAL_1954</name>
</gene>
<dbReference type="InterPro" id="IPR057527">
    <property type="entry name" value="HVO_A0261-like_N"/>
</dbReference>
<protein>
    <recommendedName>
        <fullName evidence="2">HVO-A0261-like N-terminal domain-containing protein</fullName>
    </recommendedName>
</protein>
<dbReference type="InterPro" id="IPR036390">
    <property type="entry name" value="WH_DNA-bd_sf"/>
</dbReference>
<evidence type="ECO:0000259" key="2">
    <source>
        <dbReference type="Pfam" id="PF25213"/>
    </source>
</evidence>
<accession>U3A6A1</accession>